<dbReference type="GO" id="GO:0015572">
    <property type="term" value="F:N-acetylglucosamine transmembrane transporter activity"/>
    <property type="evidence" value="ECO:0007669"/>
    <property type="project" value="InterPro"/>
</dbReference>
<dbReference type="EMBL" id="WJXB01000007">
    <property type="protein sequence ID" value="MRN55192.1"/>
    <property type="molecule type" value="Genomic_DNA"/>
</dbReference>
<comment type="subcellular location">
    <subcellularLocation>
        <location evidence="1">Cell membrane</location>
        <topology evidence="1">Multi-pass membrane protein</topology>
    </subcellularLocation>
</comment>
<dbReference type="InterPro" id="IPR010974">
    <property type="entry name" value="PTS_IIBC_nag"/>
</dbReference>
<dbReference type="NCBIfam" id="TIGR00826">
    <property type="entry name" value="EIIB_glc"/>
    <property type="match status" value="1"/>
</dbReference>
<dbReference type="Proteomes" id="UP000463051">
    <property type="component" value="Unassembled WGS sequence"/>
</dbReference>
<evidence type="ECO:0000259" key="13">
    <source>
        <dbReference type="PROSITE" id="PS51098"/>
    </source>
</evidence>
<protein>
    <submittedName>
        <fullName evidence="15">PTS sugar transporter</fullName>
    </submittedName>
</protein>
<evidence type="ECO:0000313" key="15">
    <source>
        <dbReference type="EMBL" id="MRN55192.1"/>
    </source>
</evidence>
<feature type="domain" description="PTS EIIC type-1" evidence="14">
    <location>
        <begin position="1"/>
        <end position="389"/>
    </location>
</feature>
<dbReference type="RefSeq" id="WP_154120688.1">
    <property type="nucleotide sequence ID" value="NZ_WJXB01000007.1"/>
</dbReference>
<evidence type="ECO:0000256" key="1">
    <source>
        <dbReference type="ARBA" id="ARBA00004651"/>
    </source>
</evidence>
<dbReference type="Gene3D" id="3.30.1360.60">
    <property type="entry name" value="Glucose permease domain IIB"/>
    <property type="match status" value="1"/>
</dbReference>
<feature type="transmembrane region" description="Helical" evidence="12">
    <location>
        <begin position="12"/>
        <end position="31"/>
    </location>
</feature>
<dbReference type="GO" id="GO:0015764">
    <property type="term" value="P:N-acetylglucosamine transport"/>
    <property type="evidence" value="ECO:0007669"/>
    <property type="project" value="TreeGrafter"/>
</dbReference>
<proteinExistence type="predicted"/>
<keyword evidence="7 12" id="KW-0812">Transmembrane</keyword>
<dbReference type="FunFam" id="3.30.1360.60:FF:000001">
    <property type="entry name" value="PTS system glucose-specific IIBC component PtsG"/>
    <property type="match status" value="1"/>
</dbReference>
<evidence type="ECO:0000256" key="6">
    <source>
        <dbReference type="ARBA" id="ARBA00022683"/>
    </source>
</evidence>
<feature type="transmembrane region" description="Helical" evidence="12">
    <location>
        <begin position="153"/>
        <end position="174"/>
    </location>
</feature>
<evidence type="ECO:0000256" key="4">
    <source>
        <dbReference type="ARBA" id="ARBA00022597"/>
    </source>
</evidence>
<dbReference type="InterPro" id="IPR036878">
    <property type="entry name" value="Glu_permease_IIB"/>
</dbReference>
<evidence type="ECO:0000256" key="2">
    <source>
        <dbReference type="ARBA" id="ARBA00022448"/>
    </source>
</evidence>
<keyword evidence="10 12" id="KW-0472">Membrane</keyword>
<evidence type="ECO:0000259" key="14">
    <source>
        <dbReference type="PROSITE" id="PS51103"/>
    </source>
</evidence>
<dbReference type="GO" id="GO:0008982">
    <property type="term" value="F:protein-N(PI)-phosphohistidine-sugar phosphotransferase activity"/>
    <property type="evidence" value="ECO:0007669"/>
    <property type="project" value="InterPro"/>
</dbReference>
<evidence type="ECO:0000256" key="5">
    <source>
        <dbReference type="ARBA" id="ARBA00022679"/>
    </source>
</evidence>
<dbReference type="AlphaFoldDB" id="A0A7X2L2S8"/>
<dbReference type="InterPro" id="IPR050429">
    <property type="entry name" value="PTS_Glucose_EIICBA"/>
</dbReference>
<feature type="transmembrane region" description="Helical" evidence="12">
    <location>
        <begin position="186"/>
        <end position="206"/>
    </location>
</feature>
<sequence length="484" mass="52099">MLAFLQKLGKSLMLPVATLPAAAILQGFGLIDYEKDLHLGSTVGGFLNQYIAPFLNAGAGAIFGNLALIFAIGVAIGFAGDAVAALSAIISYLVLSEILKIVPLQFSFINDDVVLNMGVLGGIFAGAWAAFLYKRYHNIKMPDWLGFFAGKRFVPIITAASMMVLAVFVGMVWSPIQDVINDFGNWVVGLGALGAFIFGTANRLLIPIGLHHVINTIAWFQIGDFTNAAGDVVHGDLTRFFAGDKTAGMFMSGFFPIMMFALPGAALAFIHTAKPEKRKMVASIFIGSAIASFLTGITEPLEFSFMFVAPLLYLVHALLTGFSMALLYILDVKLGFGFSAGLIDYLVNLKSSTNAWLLIPIGLAFFVLYYVLFRFIITKFNLKTPGREDDVEDELEEVSVGGAKISASSRAAKILENIGGPSNIRNIDACITRLRLIVIDDKAVKDSALKQLGASGVMRLGQGAVQIVFGPQSEQIKDDINKLL</sequence>
<dbReference type="GO" id="GO:0090563">
    <property type="term" value="F:protein-phosphocysteine-sugar phosphotransferase activity"/>
    <property type="evidence" value="ECO:0007669"/>
    <property type="project" value="TreeGrafter"/>
</dbReference>
<dbReference type="NCBIfam" id="TIGR01998">
    <property type="entry name" value="PTS-II-BC-nag"/>
    <property type="match status" value="1"/>
</dbReference>
<evidence type="ECO:0000256" key="7">
    <source>
        <dbReference type="ARBA" id="ARBA00022692"/>
    </source>
</evidence>
<feature type="transmembrane region" description="Helical" evidence="12">
    <location>
        <begin position="114"/>
        <end position="133"/>
    </location>
</feature>
<dbReference type="GO" id="GO:0009401">
    <property type="term" value="P:phosphoenolpyruvate-dependent sugar phosphotransferase system"/>
    <property type="evidence" value="ECO:0007669"/>
    <property type="project" value="UniProtKB-KW"/>
</dbReference>
<organism evidence="15 16">
    <name type="scientific">Paenibacillus monticola</name>
    <dbReference type="NCBI Taxonomy" id="2666075"/>
    <lineage>
        <taxon>Bacteria</taxon>
        <taxon>Bacillati</taxon>
        <taxon>Bacillota</taxon>
        <taxon>Bacilli</taxon>
        <taxon>Bacillales</taxon>
        <taxon>Paenibacillaceae</taxon>
        <taxon>Paenibacillus</taxon>
    </lineage>
</organism>
<evidence type="ECO:0000256" key="11">
    <source>
        <dbReference type="PROSITE-ProRule" id="PRU00421"/>
    </source>
</evidence>
<keyword evidence="3" id="KW-1003">Cell membrane</keyword>
<dbReference type="GO" id="GO:0019866">
    <property type="term" value="C:organelle inner membrane"/>
    <property type="evidence" value="ECO:0007669"/>
    <property type="project" value="InterPro"/>
</dbReference>
<dbReference type="PROSITE" id="PS51098">
    <property type="entry name" value="PTS_EIIB_TYPE_1"/>
    <property type="match status" value="1"/>
</dbReference>
<name>A0A7X2L2S8_9BACL</name>
<feature type="transmembrane region" description="Helical" evidence="12">
    <location>
        <begin position="305"/>
        <end position="330"/>
    </location>
</feature>
<feature type="transmembrane region" description="Helical" evidence="12">
    <location>
        <begin position="247"/>
        <end position="268"/>
    </location>
</feature>
<dbReference type="PANTHER" id="PTHR30009">
    <property type="entry name" value="CYTOCHROME C-TYPE SYNTHESIS PROTEIN AND PTS TRANSMEMBRANE COMPONENT"/>
    <property type="match status" value="1"/>
</dbReference>
<dbReference type="InterPro" id="IPR018113">
    <property type="entry name" value="PTrfase_EIIB_Cys"/>
</dbReference>
<evidence type="ECO:0000256" key="9">
    <source>
        <dbReference type="ARBA" id="ARBA00022989"/>
    </source>
</evidence>
<keyword evidence="9 12" id="KW-1133">Transmembrane helix</keyword>
<dbReference type="PANTHER" id="PTHR30009:SF4">
    <property type="entry name" value="PTS SYSTEM N-ACETYLGLUCOSAMINE-SPECIFIC EIICBA COMPONENT"/>
    <property type="match status" value="1"/>
</dbReference>
<feature type="transmembrane region" description="Helical" evidence="12">
    <location>
        <begin position="355"/>
        <end position="377"/>
    </location>
</feature>
<reference evidence="15 16" key="1">
    <citation type="submission" date="2019-11" db="EMBL/GenBank/DDBJ databases">
        <title>Paenibacillus monticola sp. nov., a novel PGPR strain isolated from mountain sample in China.</title>
        <authorList>
            <person name="Zhao Q."/>
            <person name="Li H.-P."/>
            <person name="Zhang J.-L."/>
        </authorList>
    </citation>
    <scope>NUCLEOTIDE SEQUENCE [LARGE SCALE GENOMIC DNA]</scope>
    <source>
        <strain evidence="15 16">LC-T2</strain>
    </source>
</reference>
<evidence type="ECO:0000256" key="3">
    <source>
        <dbReference type="ARBA" id="ARBA00022475"/>
    </source>
</evidence>
<dbReference type="Pfam" id="PF02378">
    <property type="entry name" value="PTS_EIIC"/>
    <property type="match status" value="1"/>
</dbReference>
<feature type="transmembrane region" description="Helical" evidence="12">
    <location>
        <begin position="51"/>
        <end position="76"/>
    </location>
</feature>
<feature type="transmembrane region" description="Helical" evidence="12">
    <location>
        <begin position="83"/>
        <end position="102"/>
    </location>
</feature>
<evidence type="ECO:0000256" key="12">
    <source>
        <dbReference type="SAM" id="Phobius"/>
    </source>
</evidence>
<dbReference type="CDD" id="cd00212">
    <property type="entry name" value="PTS_IIB_glc"/>
    <property type="match status" value="1"/>
</dbReference>
<dbReference type="GO" id="GO:0016301">
    <property type="term" value="F:kinase activity"/>
    <property type="evidence" value="ECO:0007669"/>
    <property type="project" value="UniProtKB-KW"/>
</dbReference>
<dbReference type="InterPro" id="IPR013013">
    <property type="entry name" value="PTS_EIIC_1"/>
</dbReference>
<keyword evidence="5" id="KW-0808">Transferase</keyword>
<feature type="active site" description="Phosphocysteine intermediate; for EIIB activity" evidence="11">
    <location>
        <position position="430"/>
    </location>
</feature>
<feature type="transmembrane region" description="Helical" evidence="12">
    <location>
        <begin position="280"/>
        <end position="298"/>
    </location>
</feature>
<dbReference type="InterPro" id="IPR001996">
    <property type="entry name" value="PTS_IIB_1"/>
</dbReference>
<accession>A0A7X2L2S8</accession>
<dbReference type="Pfam" id="PF00367">
    <property type="entry name" value="PTS_EIIB"/>
    <property type="match status" value="1"/>
</dbReference>
<keyword evidence="16" id="KW-1185">Reference proteome</keyword>
<keyword evidence="6" id="KW-0598">Phosphotransferase system</keyword>
<dbReference type="PROSITE" id="PS01035">
    <property type="entry name" value="PTS_EIIB_TYPE_1_CYS"/>
    <property type="match status" value="1"/>
</dbReference>
<feature type="domain" description="PTS EIIB type-1" evidence="13">
    <location>
        <begin position="408"/>
        <end position="484"/>
    </location>
</feature>
<evidence type="ECO:0000313" key="16">
    <source>
        <dbReference type="Proteomes" id="UP000463051"/>
    </source>
</evidence>
<gene>
    <name evidence="15" type="ORF">GJB61_19610</name>
</gene>
<dbReference type="SUPFAM" id="SSF55604">
    <property type="entry name" value="Glucose permease domain IIB"/>
    <property type="match status" value="1"/>
</dbReference>
<evidence type="ECO:0000256" key="8">
    <source>
        <dbReference type="ARBA" id="ARBA00022777"/>
    </source>
</evidence>
<dbReference type="GO" id="GO:0005886">
    <property type="term" value="C:plasma membrane"/>
    <property type="evidence" value="ECO:0007669"/>
    <property type="project" value="UniProtKB-SubCell"/>
</dbReference>
<keyword evidence="2" id="KW-0813">Transport</keyword>
<keyword evidence="8" id="KW-0418">Kinase</keyword>
<dbReference type="InterPro" id="IPR003352">
    <property type="entry name" value="PTS_EIIC"/>
</dbReference>
<keyword evidence="4 15" id="KW-0762">Sugar transport</keyword>
<evidence type="ECO:0000256" key="10">
    <source>
        <dbReference type="ARBA" id="ARBA00023136"/>
    </source>
</evidence>
<comment type="caution">
    <text evidence="15">The sequence shown here is derived from an EMBL/GenBank/DDBJ whole genome shotgun (WGS) entry which is preliminary data.</text>
</comment>
<dbReference type="PROSITE" id="PS51103">
    <property type="entry name" value="PTS_EIIC_TYPE_1"/>
    <property type="match status" value="1"/>
</dbReference>